<dbReference type="OrthoDB" id="6751268at2759"/>
<dbReference type="GO" id="GO:0003964">
    <property type="term" value="F:RNA-directed DNA polymerase activity"/>
    <property type="evidence" value="ECO:0007669"/>
    <property type="project" value="UniProtKB-KW"/>
</dbReference>
<keyword evidence="1" id="KW-0472">Membrane</keyword>
<feature type="non-terminal residue" evidence="2">
    <location>
        <position position="124"/>
    </location>
</feature>
<evidence type="ECO:0000313" key="2">
    <source>
        <dbReference type="EMBL" id="KAF0773522.1"/>
    </source>
</evidence>
<feature type="transmembrane region" description="Helical" evidence="1">
    <location>
        <begin position="12"/>
        <end position="34"/>
    </location>
</feature>
<sequence length="124" mass="14431">MLKLKKKKSGVTLDILFIIQYFITHIYTIFYFTFPKKDQAIIFNTIDGIPQIEYIRVLSTLTNPSNIKFASRISNNRFCVYFANKSIVENIINQNHTINVNNHIISIRKLINPTKRIIISNVSP</sequence>
<evidence type="ECO:0000256" key="1">
    <source>
        <dbReference type="SAM" id="Phobius"/>
    </source>
</evidence>
<keyword evidence="1" id="KW-0812">Transmembrane</keyword>
<proteinExistence type="predicted"/>
<keyword evidence="1" id="KW-1133">Transmembrane helix</keyword>
<keyword evidence="2" id="KW-0808">Transferase</keyword>
<organism evidence="2 3">
    <name type="scientific">Aphis craccivora</name>
    <name type="common">Cowpea aphid</name>
    <dbReference type="NCBI Taxonomy" id="307492"/>
    <lineage>
        <taxon>Eukaryota</taxon>
        <taxon>Metazoa</taxon>
        <taxon>Ecdysozoa</taxon>
        <taxon>Arthropoda</taxon>
        <taxon>Hexapoda</taxon>
        <taxon>Insecta</taxon>
        <taxon>Pterygota</taxon>
        <taxon>Neoptera</taxon>
        <taxon>Paraneoptera</taxon>
        <taxon>Hemiptera</taxon>
        <taxon>Sternorrhyncha</taxon>
        <taxon>Aphidomorpha</taxon>
        <taxon>Aphidoidea</taxon>
        <taxon>Aphididae</taxon>
        <taxon>Aphidini</taxon>
        <taxon>Aphis</taxon>
        <taxon>Aphis</taxon>
    </lineage>
</organism>
<comment type="caution">
    <text evidence="2">The sequence shown here is derived from an EMBL/GenBank/DDBJ whole genome shotgun (WGS) entry which is preliminary data.</text>
</comment>
<dbReference type="Proteomes" id="UP000478052">
    <property type="component" value="Unassembled WGS sequence"/>
</dbReference>
<dbReference type="AlphaFoldDB" id="A0A6G0ZQD3"/>
<protein>
    <submittedName>
        <fullName evidence="2">Reverse transcriptase domain-containing protein</fullName>
    </submittedName>
</protein>
<gene>
    <name evidence="2" type="ORF">FWK35_00011589</name>
</gene>
<reference evidence="2 3" key="1">
    <citation type="submission" date="2019-08" db="EMBL/GenBank/DDBJ databases">
        <title>Whole genome of Aphis craccivora.</title>
        <authorList>
            <person name="Voronova N.V."/>
            <person name="Shulinski R.S."/>
            <person name="Bandarenka Y.V."/>
            <person name="Zhorov D.G."/>
            <person name="Warner D."/>
        </authorList>
    </citation>
    <scope>NUCLEOTIDE SEQUENCE [LARGE SCALE GENOMIC DNA]</scope>
    <source>
        <strain evidence="2">180601</strain>
        <tissue evidence="2">Whole Body</tissue>
    </source>
</reference>
<keyword evidence="2" id="KW-0695">RNA-directed DNA polymerase</keyword>
<dbReference type="EMBL" id="VUJU01000052">
    <property type="protein sequence ID" value="KAF0773522.1"/>
    <property type="molecule type" value="Genomic_DNA"/>
</dbReference>
<name>A0A6G0ZQD3_APHCR</name>
<evidence type="ECO:0000313" key="3">
    <source>
        <dbReference type="Proteomes" id="UP000478052"/>
    </source>
</evidence>
<keyword evidence="2" id="KW-0548">Nucleotidyltransferase</keyword>
<keyword evidence="3" id="KW-1185">Reference proteome</keyword>
<accession>A0A6G0ZQD3</accession>